<keyword evidence="2" id="KW-1185">Reference proteome</keyword>
<evidence type="ECO:0000313" key="2">
    <source>
        <dbReference type="Proteomes" id="UP000617340"/>
    </source>
</evidence>
<sequence>MLKLRKNRSDKTNHCTRLPYTKQVRVIDYNFNMTVDKTDMDLKSIECIRGIKRNVKRYKKYFFHMLDMVVRNSYYLCQISTGKKSAFADY</sequence>
<evidence type="ECO:0000313" key="1">
    <source>
        <dbReference type="EMBL" id="KAF7385532.1"/>
    </source>
</evidence>
<reference evidence="1" key="1">
    <citation type="journal article" date="2020" name="G3 (Bethesda)">
        <title>High-Quality Assemblies for Three Invasive Social Wasps from the &lt;i&gt;Vespula&lt;/i&gt; Genus.</title>
        <authorList>
            <person name="Harrop T.W.R."/>
            <person name="Guhlin J."/>
            <person name="McLaughlin G.M."/>
            <person name="Permina E."/>
            <person name="Stockwell P."/>
            <person name="Gilligan J."/>
            <person name="Le Lec M.F."/>
            <person name="Gruber M.A.M."/>
            <person name="Quinn O."/>
            <person name="Lovegrove M."/>
            <person name="Duncan E.J."/>
            <person name="Remnant E.J."/>
            <person name="Van Eeckhoven J."/>
            <person name="Graham B."/>
            <person name="Knapp R.A."/>
            <person name="Langford K.W."/>
            <person name="Kronenberg Z."/>
            <person name="Press M.O."/>
            <person name="Eacker S.M."/>
            <person name="Wilson-Rankin E.E."/>
            <person name="Purcell J."/>
            <person name="Lester P.J."/>
            <person name="Dearden P.K."/>
        </authorList>
    </citation>
    <scope>NUCLEOTIDE SEQUENCE</scope>
    <source>
        <strain evidence="1">Linc-1</strain>
    </source>
</reference>
<dbReference type="Proteomes" id="UP000617340">
    <property type="component" value="Unassembled WGS sequence"/>
</dbReference>
<protein>
    <recommendedName>
        <fullName evidence="3">PiggyBac transposable element-derived protein domain-containing protein</fullName>
    </recommendedName>
</protein>
<dbReference type="EMBL" id="JACSDZ010000016">
    <property type="protein sequence ID" value="KAF7385532.1"/>
    <property type="molecule type" value="Genomic_DNA"/>
</dbReference>
<gene>
    <name evidence="1" type="ORF">HZH68_013962</name>
</gene>
<organism evidence="1 2">
    <name type="scientific">Vespula germanica</name>
    <name type="common">German yellow jacket</name>
    <name type="synonym">Paravespula germanica</name>
    <dbReference type="NCBI Taxonomy" id="30212"/>
    <lineage>
        <taxon>Eukaryota</taxon>
        <taxon>Metazoa</taxon>
        <taxon>Ecdysozoa</taxon>
        <taxon>Arthropoda</taxon>
        <taxon>Hexapoda</taxon>
        <taxon>Insecta</taxon>
        <taxon>Pterygota</taxon>
        <taxon>Neoptera</taxon>
        <taxon>Endopterygota</taxon>
        <taxon>Hymenoptera</taxon>
        <taxon>Apocrita</taxon>
        <taxon>Aculeata</taxon>
        <taxon>Vespoidea</taxon>
        <taxon>Vespidae</taxon>
        <taxon>Vespinae</taxon>
        <taxon>Vespula</taxon>
    </lineage>
</organism>
<dbReference type="AlphaFoldDB" id="A0A834MU81"/>
<accession>A0A834MU81</accession>
<name>A0A834MU81_VESGE</name>
<proteinExistence type="predicted"/>
<comment type="caution">
    <text evidence="1">The sequence shown here is derived from an EMBL/GenBank/DDBJ whole genome shotgun (WGS) entry which is preliminary data.</text>
</comment>
<evidence type="ECO:0008006" key="3">
    <source>
        <dbReference type="Google" id="ProtNLM"/>
    </source>
</evidence>